<accession>A0AAE3L2P6</accession>
<protein>
    <recommendedName>
        <fullName evidence="2">Glucokinase</fullName>
    </recommendedName>
    <alternativeName>
        <fullName evidence="7">Glucose kinase</fullName>
    </alternativeName>
</protein>
<dbReference type="AlphaFoldDB" id="A0AAE3L2P6"/>
<keyword evidence="3 8" id="KW-0808">Transferase</keyword>
<dbReference type="InterPro" id="IPR004654">
    <property type="entry name" value="ROK_glcA"/>
</dbReference>
<gene>
    <name evidence="8" type="ORF">NSA47_08275</name>
</gene>
<dbReference type="PANTHER" id="PTHR18964:SF149">
    <property type="entry name" value="BIFUNCTIONAL UDP-N-ACETYLGLUCOSAMINE 2-EPIMERASE_N-ACETYLMANNOSAMINE KINASE"/>
    <property type="match status" value="1"/>
</dbReference>
<dbReference type="Proteomes" id="UP001205748">
    <property type="component" value="Unassembled WGS sequence"/>
</dbReference>
<evidence type="ECO:0000256" key="5">
    <source>
        <dbReference type="ARBA" id="ARBA00022777"/>
    </source>
</evidence>
<keyword evidence="9" id="KW-1185">Reference proteome</keyword>
<dbReference type="RefSeq" id="WP_257530852.1">
    <property type="nucleotide sequence ID" value="NZ_JANKAS010000006.1"/>
</dbReference>
<evidence type="ECO:0000256" key="3">
    <source>
        <dbReference type="ARBA" id="ARBA00022679"/>
    </source>
</evidence>
<dbReference type="EMBL" id="JANKAS010000006">
    <property type="protein sequence ID" value="MCR1898979.1"/>
    <property type="molecule type" value="Genomic_DNA"/>
</dbReference>
<dbReference type="GO" id="GO:0005737">
    <property type="term" value="C:cytoplasm"/>
    <property type="evidence" value="ECO:0007669"/>
    <property type="project" value="InterPro"/>
</dbReference>
<dbReference type="NCBIfam" id="TIGR00744">
    <property type="entry name" value="ROK_glcA_fam"/>
    <property type="match status" value="1"/>
</dbReference>
<dbReference type="PANTHER" id="PTHR18964">
    <property type="entry name" value="ROK (REPRESSOR, ORF, KINASE) FAMILY"/>
    <property type="match status" value="1"/>
</dbReference>
<evidence type="ECO:0000256" key="6">
    <source>
        <dbReference type="ARBA" id="ARBA00022840"/>
    </source>
</evidence>
<proteinExistence type="inferred from homology"/>
<sequence>MRIGVDLGGTNIKAGAVDDKGQILFRNSRPTLVQRGVEPIIQDIIEQIEEILDKTNASLQAVKSIGIGVPGLVERKTGKTIYVTNLFWHNVPLGEKLSNYFQRPIYVENDATVAGLAEKIAGSTQGAKNSVFITLGTGVGGGIIINDRVFSGSHGWGSEIGHAIVGENFYTCNCGQNGCLETFTSATALIRYTQKRIREGREDTLILQKVHGNIENIEAKTIFDAAKKGDALGREAVDRLIKYLAIGIVNIFNTLDPEIIAIGGGLSKAGDFLLTPLKQEVEKRLFSKEISYGDIVLAELGNDAGIIGAAFLGENI</sequence>
<dbReference type="GO" id="GO:0006096">
    <property type="term" value="P:glycolytic process"/>
    <property type="evidence" value="ECO:0007669"/>
    <property type="project" value="InterPro"/>
</dbReference>
<evidence type="ECO:0000256" key="1">
    <source>
        <dbReference type="ARBA" id="ARBA00006479"/>
    </source>
</evidence>
<reference evidence="8" key="1">
    <citation type="submission" date="2022-07" db="EMBL/GenBank/DDBJ databases">
        <title>Enhanced cultured diversity of the mouse gut microbiota enables custom-made synthetic communities.</title>
        <authorList>
            <person name="Afrizal A."/>
        </authorList>
    </citation>
    <scope>NUCLEOTIDE SEQUENCE</scope>
    <source>
        <strain evidence="8">DSM 28593</strain>
    </source>
</reference>
<evidence type="ECO:0000313" key="9">
    <source>
        <dbReference type="Proteomes" id="UP001205748"/>
    </source>
</evidence>
<comment type="similarity">
    <text evidence="1">Belongs to the ROK (NagC/XylR) family.</text>
</comment>
<keyword evidence="6" id="KW-0067">ATP-binding</keyword>
<dbReference type="SUPFAM" id="SSF53067">
    <property type="entry name" value="Actin-like ATPase domain"/>
    <property type="match status" value="1"/>
</dbReference>
<dbReference type="GO" id="GO:0005524">
    <property type="term" value="F:ATP binding"/>
    <property type="evidence" value="ECO:0007669"/>
    <property type="project" value="UniProtKB-KW"/>
</dbReference>
<comment type="caution">
    <text evidence="8">The sequence shown here is derived from an EMBL/GenBank/DDBJ whole genome shotgun (WGS) entry which is preliminary data.</text>
</comment>
<evidence type="ECO:0000256" key="4">
    <source>
        <dbReference type="ARBA" id="ARBA00022741"/>
    </source>
</evidence>
<dbReference type="Pfam" id="PF00480">
    <property type="entry name" value="ROK"/>
    <property type="match status" value="1"/>
</dbReference>
<dbReference type="InterPro" id="IPR000600">
    <property type="entry name" value="ROK"/>
</dbReference>
<organism evidence="8 9">
    <name type="scientific">Irregularibacter muris</name>
    <dbReference type="NCBI Taxonomy" id="1796619"/>
    <lineage>
        <taxon>Bacteria</taxon>
        <taxon>Bacillati</taxon>
        <taxon>Bacillota</taxon>
        <taxon>Clostridia</taxon>
        <taxon>Eubacteriales</taxon>
        <taxon>Eubacteriaceae</taxon>
        <taxon>Irregularibacter</taxon>
    </lineage>
</organism>
<evidence type="ECO:0000256" key="7">
    <source>
        <dbReference type="ARBA" id="ARBA00032386"/>
    </source>
</evidence>
<name>A0AAE3L2P6_9FIRM</name>
<dbReference type="GO" id="GO:0004340">
    <property type="term" value="F:glucokinase activity"/>
    <property type="evidence" value="ECO:0007669"/>
    <property type="project" value="InterPro"/>
</dbReference>
<evidence type="ECO:0000313" key="8">
    <source>
        <dbReference type="EMBL" id="MCR1898979.1"/>
    </source>
</evidence>
<evidence type="ECO:0000256" key="2">
    <source>
        <dbReference type="ARBA" id="ARBA00014701"/>
    </source>
</evidence>
<dbReference type="Gene3D" id="3.30.420.40">
    <property type="match status" value="2"/>
</dbReference>
<keyword evidence="5" id="KW-0418">Kinase</keyword>
<keyword evidence="4" id="KW-0547">Nucleotide-binding</keyword>
<dbReference type="InterPro" id="IPR043129">
    <property type="entry name" value="ATPase_NBD"/>
</dbReference>